<keyword evidence="6" id="KW-1185">Reference proteome</keyword>
<feature type="repeat" description="PPR" evidence="3">
    <location>
        <begin position="96"/>
        <end position="130"/>
    </location>
</feature>
<dbReference type="PANTHER" id="PTHR45717:SF8">
    <property type="entry name" value="OS01G0301000 PROTEIN"/>
    <property type="match status" value="1"/>
</dbReference>
<evidence type="ECO:0000313" key="5">
    <source>
        <dbReference type="EMBL" id="KAJ6400945.1"/>
    </source>
</evidence>
<dbReference type="Pfam" id="PF13812">
    <property type="entry name" value="PPR_3"/>
    <property type="match status" value="1"/>
</dbReference>
<evidence type="ECO:0000256" key="2">
    <source>
        <dbReference type="ARBA" id="ARBA00022737"/>
    </source>
</evidence>
<gene>
    <name evidence="5" type="ORF">OIU84_016380</name>
</gene>
<dbReference type="Gene3D" id="1.25.40.10">
    <property type="entry name" value="Tetratricopeptide repeat domain"/>
    <property type="match status" value="2"/>
</dbReference>
<dbReference type="Proteomes" id="UP001162972">
    <property type="component" value="Chromosome 14"/>
</dbReference>
<evidence type="ECO:0000256" key="4">
    <source>
        <dbReference type="SAM" id="MobiDB-lite"/>
    </source>
</evidence>
<evidence type="ECO:0000256" key="1">
    <source>
        <dbReference type="ARBA" id="ARBA00007626"/>
    </source>
</evidence>
<dbReference type="EMBL" id="JAPFFJ010000019">
    <property type="protein sequence ID" value="KAJ6400945.1"/>
    <property type="molecule type" value="Genomic_DNA"/>
</dbReference>
<feature type="repeat" description="PPR" evidence="3">
    <location>
        <begin position="131"/>
        <end position="165"/>
    </location>
</feature>
<dbReference type="GO" id="GO:0003729">
    <property type="term" value="F:mRNA binding"/>
    <property type="evidence" value="ECO:0007669"/>
    <property type="project" value="UniProtKB-ARBA"/>
</dbReference>
<proteinExistence type="inferred from homology"/>
<dbReference type="PROSITE" id="PS51375">
    <property type="entry name" value="PPR"/>
    <property type="match status" value="2"/>
</dbReference>
<dbReference type="FunFam" id="1.25.40.10:FF:000618">
    <property type="entry name" value="Pentatricopeptide repeat-containing protein mitochondrial"/>
    <property type="match status" value="1"/>
</dbReference>
<dbReference type="NCBIfam" id="TIGR00756">
    <property type="entry name" value="PPR"/>
    <property type="match status" value="3"/>
</dbReference>
<feature type="region of interest" description="Disordered" evidence="4">
    <location>
        <begin position="1"/>
        <end position="25"/>
    </location>
</feature>
<comment type="similarity">
    <text evidence="1">Belongs to the PPR family. P subfamily.</text>
</comment>
<name>A0AAD6JB90_9ROSI</name>
<dbReference type="InterPro" id="IPR002885">
    <property type="entry name" value="PPR_rpt"/>
</dbReference>
<dbReference type="PANTHER" id="PTHR45717">
    <property type="entry name" value="OS12G0527900 PROTEIN"/>
    <property type="match status" value="1"/>
</dbReference>
<dbReference type="AlphaFoldDB" id="A0AAD6JB90"/>
<dbReference type="GO" id="GO:0005739">
    <property type="term" value="C:mitochondrion"/>
    <property type="evidence" value="ECO:0007669"/>
    <property type="project" value="TreeGrafter"/>
</dbReference>
<protein>
    <recommendedName>
        <fullName evidence="7">Pentatricopeptide repeat-containing protein</fullName>
    </recommendedName>
</protein>
<sequence>MGGAAAVHGGRDGASSVGKKEEAVQEGGKTSKVDLLACIRELRKYGRLDYAIEVMEWMQMRKMNVPHAIYLDLLAKNKGITAAENYFDDLSPSEQNHSTHGALLSCYCRELMSEKALTLFEKMDEMKFLSNSLPFNNLMSLHMRLGQPEKVPAIVQEMKQKGVSPCTFTYNMWMQSYGCLNDFEGVERVLDEMKMDEKVEEQIERGRETKKKRRQGDYREAYHFLITLYAGTSNLGEVNRVWSSLKSNFHTTTNVSYLTMLHTLAKLKDVEGLLRCFKEWESSCHSYDMRLANVAIRACLEHDMYEEAALIFDDALTRTKGLFFNAREMFMVFLLKNHQLDLALKHMRAAFSEVREIEWQPEPKTLSAFFAYFEDEKDVDGAERLCKILKHINRLDSNAYDLLLKTYIAAGKLAPEMRQRLEEDGIEIKPRA</sequence>
<dbReference type="InterPro" id="IPR011990">
    <property type="entry name" value="TPR-like_helical_dom_sf"/>
</dbReference>
<organism evidence="5 6">
    <name type="scientific">Salix udensis</name>
    <dbReference type="NCBI Taxonomy" id="889485"/>
    <lineage>
        <taxon>Eukaryota</taxon>
        <taxon>Viridiplantae</taxon>
        <taxon>Streptophyta</taxon>
        <taxon>Embryophyta</taxon>
        <taxon>Tracheophyta</taxon>
        <taxon>Spermatophyta</taxon>
        <taxon>Magnoliopsida</taxon>
        <taxon>eudicotyledons</taxon>
        <taxon>Gunneridae</taxon>
        <taxon>Pentapetalae</taxon>
        <taxon>rosids</taxon>
        <taxon>fabids</taxon>
        <taxon>Malpighiales</taxon>
        <taxon>Salicaceae</taxon>
        <taxon>Saliceae</taxon>
        <taxon>Salix</taxon>
    </lineage>
</organism>
<evidence type="ECO:0008006" key="7">
    <source>
        <dbReference type="Google" id="ProtNLM"/>
    </source>
</evidence>
<keyword evidence="2" id="KW-0677">Repeat</keyword>
<comment type="caution">
    <text evidence="5">The sequence shown here is derived from an EMBL/GenBank/DDBJ whole genome shotgun (WGS) entry which is preliminary data.</text>
</comment>
<accession>A0AAD6JB90</accession>
<evidence type="ECO:0000256" key="3">
    <source>
        <dbReference type="PROSITE-ProRule" id="PRU00708"/>
    </source>
</evidence>
<evidence type="ECO:0000313" key="6">
    <source>
        <dbReference type="Proteomes" id="UP001162972"/>
    </source>
</evidence>
<reference evidence="5 6" key="1">
    <citation type="journal article" date="2023" name="Int. J. Mol. Sci.">
        <title>De Novo Assembly and Annotation of 11 Diverse Shrub Willow (Salix) Genomes Reveals Novel Gene Organization in Sex-Linked Regions.</title>
        <authorList>
            <person name="Hyden B."/>
            <person name="Feng K."/>
            <person name="Yates T.B."/>
            <person name="Jawdy S."/>
            <person name="Cereghino C."/>
            <person name="Smart L.B."/>
            <person name="Muchero W."/>
        </authorList>
    </citation>
    <scope>NUCLEOTIDE SEQUENCE [LARGE SCALE GENOMIC DNA]</scope>
    <source>
        <tissue evidence="5">Shoot tip</tissue>
    </source>
</reference>